<feature type="transmembrane region" description="Helical" evidence="2">
    <location>
        <begin position="180"/>
        <end position="198"/>
    </location>
</feature>
<feature type="transmembrane region" description="Helical" evidence="2">
    <location>
        <begin position="81"/>
        <end position="99"/>
    </location>
</feature>
<organism evidence="4 5">
    <name type="scientific">Levilactobacillus parabrevis ATCC 53295</name>
    <dbReference type="NCBI Taxonomy" id="1267003"/>
    <lineage>
        <taxon>Bacteria</taxon>
        <taxon>Bacillati</taxon>
        <taxon>Bacillota</taxon>
        <taxon>Bacilli</taxon>
        <taxon>Lactobacillales</taxon>
        <taxon>Lactobacillaceae</taxon>
        <taxon>Levilactobacillus</taxon>
    </lineage>
</organism>
<keyword evidence="2" id="KW-0472">Membrane</keyword>
<feature type="transmembrane region" description="Helical" evidence="2">
    <location>
        <begin position="119"/>
        <end position="139"/>
    </location>
</feature>
<dbReference type="RefSeq" id="WP_020089284.1">
    <property type="nucleotide sequence ID" value="NZ_AZCZ01000018.1"/>
</dbReference>
<evidence type="ECO:0000256" key="2">
    <source>
        <dbReference type="SAM" id="Phobius"/>
    </source>
</evidence>
<dbReference type="InterPro" id="IPR052710">
    <property type="entry name" value="CAAX_protease"/>
</dbReference>
<accession>A0A0R1GRT2</accession>
<dbReference type="AlphaFoldDB" id="A0A0R1GRT2"/>
<dbReference type="EMBL" id="AZCZ01000018">
    <property type="protein sequence ID" value="KRK36584.1"/>
    <property type="molecule type" value="Genomic_DNA"/>
</dbReference>
<evidence type="ECO:0000313" key="4">
    <source>
        <dbReference type="EMBL" id="KRK36584.1"/>
    </source>
</evidence>
<reference evidence="4 5" key="1">
    <citation type="journal article" date="2015" name="Genome Announc.">
        <title>Expanding the biotechnology potential of lactobacilli through comparative genomics of 213 strains and associated genera.</title>
        <authorList>
            <person name="Sun Z."/>
            <person name="Harris H.M."/>
            <person name="McCann A."/>
            <person name="Guo C."/>
            <person name="Argimon S."/>
            <person name="Zhang W."/>
            <person name="Yang X."/>
            <person name="Jeffery I.B."/>
            <person name="Cooney J.C."/>
            <person name="Kagawa T.F."/>
            <person name="Liu W."/>
            <person name="Song Y."/>
            <person name="Salvetti E."/>
            <person name="Wrobel A."/>
            <person name="Rasinkangas P."/>
            <person name="Parkhill J."/>
            <person name="Rea M.C."/>
            <person name="O'Sullivan O."/>
            <person name="Ritari J."/>
            <person name="Douillard F.P."/>
            <person name="Paul Ross R."/>
            <person name="Yang R."/>
            <person name="Briner A.E."/>
            <person name="Felis G.E."/>
            <person name="de Vos W.M."/>
            <person name="Barrangou R."/>
            <person name="Klaenhammer T.R."/>
            <person name="Caufield P.W."/>
            <person name="Cui Y."/>
            <person name="Zhang H."/>
            <person name="O'Toole P.W."/>
        </authorList>
    </citation>
    <scope>NUCLEOTIDE SEQUENCE [LARGE SCALE GENOMIC DNA]</scope>
    <source>
        <strain evidence="4 5">ATCC 53295</strain>
    </source>
</reference>
<dbReference type="Pfam" id="PF02517">
    <property type="entry name" value="Rce1-like"/>
    <property type="match status" value="1"/>
</dbReference>
<sequence>MSRTISTRRFTFQVIGFWLIWLIVQVGVNSPIEHHLNGWPEELALDATKLIVWVGAAAWLLHQAHPEELAIGRREQWRPNWHFTTGYIVWAAIVVYLLVEFWVVHHGLRISPSFTPEYWGRYFLVVGVAEEFLFRGYFFNVLLKKFSLTQANLIQALAFASLHIPRYLTTVPAMSPMTWVGNLITVTALGALFGWLYAKSRSLWPGIIVHMTWDILVTLFA</sequence>
<dbReference type="PANTHER" id="PTHR36435:SF1">
    <property type="entry name" value="CAAX AMINO TERMINAL PROTEASE FAMILY PROTEIN"/>
    <property type="match status" value="1"/>
</dbReference>
<evidence type="ECO:0000259" key="3">
    <source>
        <dbReference type="Pfam" id="PF02517"/>
    </source>
</evidence>
<keyword evidence="2" id="KW-1133">Transmembrane helix</keyword>
<proteinExistence type="inferred from homology"/>
<evidence type="ECO:0000313" key="5">
    <source>
        <dbReference type="Proteomes" id="UP000051176"/>
    </source>
</evidence>
<dbReference type="Proteomes" id="UP000051176">
    <property type="component" value="Unassembled WGS sequence"/>
</dbReference>
<dbReference type="eggNOG" id="COG1266">
    <property type="taxonomic scope" value="Bacteria"/>
</dbReference>
<keyword evidence="2" id="KW-0812">Transmembrane</keyword>
<name>A0A0R1GRT2_9LACO</name>
<keyword evidence="5" id="KW-1185">Reference proteome</keyword>
<dbReference type="PATRIC" id="fig|1267003.4.peg.649"/>
<dbReference type="GO" id="GO:0004175">
    <property type="term" value="F:endopeptidase activity"/>
    <property type="evidence" value="ECO:0007669"/>
    <property type="project" value="UniProtKB-ARBA"/>
</dbReference>
<dbReference type="GO" id="GO:0080120">
    <property type="term" value="P:CAAX-box protein maturation"/>
    <property type="evidence" value="ECO:0007669"/>
    <property type="project" value="UniProtKB-ARBA"/>
</dbReference>
<dbReference type="PANTHER" id="PTHR36435">
    <property type="entry name" value="SLR1288 PROTEIN"/>
    <property type="match status" value="1"/>
</dbReference>
<evidence type="ECO:0000256" key="1">
    <source>
        <dbReference type="ARBA" id="ARBA00009067"/>
    </source>
</evidence>
<feature type="domain" description="CAAX prenyl protease 2/Lysostaphin resistance protein A-like" evidence="3">
    <location>
        <begin position="119"/>
        <end position="215"/>
    </location>
</feature>
<gene>
    <name evidence="4" type="ORF">FD07_GL000609</name>
</gene>
<dbReference type="InterPro" id="IPR003675">
    <property type="entry name" value="Rce1/LyrA-like_dom"/>
</dbReference>
<comment type="similarity">
    <text evidence="1">Belongs to the UPF0177 family.</text>
</comment>
<protein>
    <submittedName>
        <fullName evidence="4">Immunity protein PlnI</fullName>
    </submittedName>
</protein>
<dbReference type="OrthoDB" id="1437285at2"/>
<dbReference type="STRING" id="357278.IV61_GL000562"/>
<comment type="caution">
    <text evidence="4">The sequence shown here is derived from an EMBL/GenBank/DDBJ whole genome shotgun (WGS) entry which is preliminary data.</text>
</comment>